<dbReference type="GeneID" id="37226417"/>
<evidence type="ECO:0000313" key="4">
    <source>
        <dbReference type="EMBL" id="RAK99431.1"/>
    </source>
</evidence>
<protein>
    <submittedName>
        <fullName evidence="4">NAD(P)-binding protein</fullName>
    </submittedName>
</protein>
<accession>A0A395GV44</accession>
<reference evidence="4 5" key="1">
    <citation type="submission" date="2018-02" db="EMBL/GenBank/DDBJ databases">
        <title>The genomes of Aspergillus section Nigri reveals drivers in fungal speciation.</title>
        <authorList>
            <consortium name="DOE Joint Genome Institute"/>
            <person name="Vesth T.C."/>
            <person name="Nybo J."/>
            <person name="Theobald S."/>
            <person name="Brandl J."/>
            <person name="Frisvad J.C."/>
            <person name="Nielsen K.F."/>
            <person name="Lyhne E.K."/>
            <person name="Kogle M.E."/>
            <person name="Kuo A."/>
            <person name="Riley R."/>
            <person name="Clum A."/>
            <person name="Nolan M."/>
            <person name="Lipzen A."/>
            <person name="Salamov A."/>
            <person name="Henrissat B."/>
            <person name="Wiebenga A."/>
            <person name="De vries R.P."/>
            <person name="Grigoriev I.V."/>
            <person name="Mortensen U.H."/>
            <person name="Andersen M.R."/>
            <person name="Baker S.E."/>
        </authorList>
    </citation>
    <scope>NUCLEOTIDE SEQUENCE [LARGE SCALE GENOMIC DNA]</scope>
    <source>
        <strain evidence="4 5">CBS 121593</strain>
    </source>
</reference>
<evidence type="ECO:0000256" key="1">
    <source>
        <dbReference type="ARBA" id="ARBA00006484"/>
    </source>
</evidence>
<gene>
    <name evidence="4" type="ORF">BO80DRAFT_446409</name>
</gene>
<dbReference type="SUPFAM" id="SSF51735">
    <property type="entry name" value="NAD(P)-binding Rossmann-fold domains"/>
    <property type="match status" value="1"/>
</dbReference>
<dbReference type="Proteomes" id="UP000249402">
    <property type="component" value="Unassembled WGS sequence"/>
</dbReference>
<dbReference type="GO" id="GO:0016491">
    <property type="term" value="F:oxidoreductase activity"/>
    <property type="evidence" value="ECO:0007669"/>
    <property type="project" value="UniProtKB-KW"/>
</dbReference>
<evidence type="ECO:0000256" key="3">
    <source>
        <dbReference type="RuleBase" id="RU000363"/>
    </source>
</evidence>
<dbReference type="PANTHER" id="PTHR43157">
    <property type="entry name" value="PHOSPHATIDYLINOSITOL-GLYCAN BIOSYNTHESIS CLASS F PROTEIN-RELATED"/>
    <property type="match status" value="1"/>
</dbReference>
<keyword evidence="5" id="KW-1185">Reference proteome</keyword>
<dbReference type="VEuPathDB" id="FungiDB:BO80DRAFT_446409"/>
<organism evidence="4 5">
    <name type="scientific">Aspergillus ibericus CBS 121593</name>
    <dbReference type="NCBI Taxonomy" id="1448316"/>
    <lineage>
        <taxon>Eukaryota</taxon>
        <taxon>Fungi</taxon>
        <taxon>Dikarya</taxon>
        <taxon>Ascomycota</taxon>
        <taxon>Pezizomycotina</taxon>
        <taxon>Eurotiomycetes</taxon>
        <taxon>Eurotiomycetidae</taxon>
        <taxon>Eurotiales</taxon>
        <taxon>Aspergillaceae</taxon>
        <taxon>Aspergillus</taxon>
        <taxon>Aspergillus subgen. Circumdati</taxon>
    </lineage>
</organism>
<sequence length="318" mass="34743">MSLSASSTSEDVCQYLADQIKGSKVLMTGVSPGSIGAHAALHLSRHRPALLVLAGRTLSALQATEHAIKSETPDANTRLLILDLSSQESVRKAAAEVSEYPEGIDRIINSAGVMAAPYGLTREGVEMQFGINHIGHFLLTNLILPELMRKSGRVRVVNVSSLGHKRGPVRFEDPGFHNGKCYDKWQAYGQSKTANILFSVSLAEKLGGKGVESFSLYPGRIVTGIGRHLKPEEWVKTGWKHEDGSIVDDPKLNWRTPTQAAATLIVAAYDRTISDKNGSYMVNNQVNNDEAAGYALDPDNAERLWKLSEEIVGQKFEY</sequence>
<dbReference type="Pfam" id="PF00106">
    <property type="entry name" value="adh_short"/>
    <property type="match status" value="1"/>
</dbReference>
<dbReference type="PANTHER" id="PTHR43157:SF31">
    <property type="entry name" value="PHOSPHATIDYLINOSITOL-GLYCAN BIOSYNTHESIS CLASS F PROTEIN"/>
    <property type="match status" value="1"/>
</dbReference>
<evidence type="ECO:0000256" key="2">
    <source>
        <dbReference type="ARBA" id="ARBA00023002"/>
    </source>
</evidence>
<comment type="similarity">
    <text evidence="1 3">Belongs to the short-chain dehydrogenases/reductases (SDR) family.</text>
</comment>
<dbReference type="EMBL" id="KZ824446">
    <property type="protein sequence ID" value="RAK99431.1"/>
    <property type="molecule type" value="Genomic_DNA"/>
</dbReference>
<proteinExistence type="inferred from homology"/>
<keyword evidence="2" id="KW-0560">Oxidoreductase</keyword>
<dbReference type="InterPro" id="IPR002347">
    <property type="entry name" value="SDR_fam"/>
</dbReference>
<dbReference type="OrthoDB" id="191139at2759"/>
<dbReference type="InterPro" id="IPR036291">
    <property type="entry name" value="NAD(P)-bd_dom_sf"/>
</dbReference>
<dbReference type="AlphaFoldDB" id="A0A395GV44"/>
<dbReference type="RefSeq" id="XP_025573759.1">
    <property type="nucleotide sequence ID" value="XM_025721552.1"/>
</dbReference>
<dbReference type="STRING" id="1448316.A0A395GV44"/>
<dbReference type="Gene3D" id="3.40.50.720">
    <property type="entry name" value="NAD(P)-binding Rossmann-like Domain"/>
    <property type="match status" value="1"/>
</dbReference>
<dbReference type="PRINTS" id="PR00081">
    <property type="entry name" value="GDHRDH"/>
</dbReference>
<name>A0A395GV44_9EURO</name>
<evidence type="ECO:0000313" key="5">
    <source>
        <dbReference type="Proteomes" id="UP000249402"/>
    </source>
</evidence>
<dbReference type="PRINTS" id="PR00080">
    <property type="entry name" value="SDRFAMILY"/>
</dbReference>